<organism evidence="2 3">
    <name type="scientific">Araneus ventricosus</name>
    <name type="common">Orbweaver spider</name>
    <name type="synonym">Epeira ventricosa</name>
    <dbReference type="NCBI Taxonomy" id="182803"/>
    <lineage>
        <taxon>Eukaryota</taxon>
        <taxon>Metazoa</taxon>
        <taxon>Ecdysozoa</taxon>
        <taxon>Arthropoda</taxon>
        <taxon>Chelicerata</taxon>
        <taxon>Arachnida</taxon>
        <taxon>Araneae</taxon>
        <taxon>Araneomorphae</taxon>
        <taxon>Entelegynae</taxon>
        <taxon>Araneoidea</taxon>
        <taxon>Araneidae</taxon>
        <taxon>Araneus</taxon>
    </lineage>
</organism>
<proteinExistence type="predicted"/>
<feature type="signal peptide" evidence="1">
    <location>
        <begin position="1"/>
        <end position="24"/>
    </location>
</feature>
<reference evidence="2 3" key="1">
    <citation type="journal article" date="2019" name="Sci. Rep.">
        <title>Orb-weaving spider Araneus ventricosus genome elucidates the spidroin gene catalogue.</title>
        <authorList>
            <person name="Kono N."/>
            <person name="Nakamura H."/>
            <person name="Ohtoshi R."/>
            <person name="Moran D.A.P."/>
            <person name="Shinohara A."/>
            <person name="Yoshida Y."/>
            <person name="Fujiwara M."/>
            <person name="Mori M."/>
            <person name="Tomita M."/>
            <person name="Arakawa K."/>
        </authorList>
    </citation>
    <scope>NUCLEOTIDE SEQUENCE [LARGE SCALE GENOMIC DNA]</scope>
</reference>
<accession>A0A4Y2X7Y3</accession>
<sequence length="98" mass="11286">MAWRCKNICFGCTVSILLLPCARNAYDISMNSSDAIQSTDPNEQANYFIEEYMWSLLIVMEQYLSQHCRSFSDEVKRISLKWNNALQIGNLLRLGAKT</sequence>
<evidence type="ECO:0000256" key="1">
    <source>
        <dbReference type="SAM" id="SignalP"/>
    </source>
</evidence>
<feature type="non-terminal residue" evidence="2">
    <location>
        <position position="98"/>
    </location>
</feature>
<feature type="chain" id="PRO_5021441415" evidence="1">
    <location>
        <begin position="25"/>
        <end position="98"/>
    </location>
</feature>
<comment type="caution">
    <text evidence="2">The sequence shown here is derived from an EMBL/GenBank/DDBJ whole genome shotgun (WGS) entry which is preliminary data.</text>
</comment>
<dbReference type="OrthoDB" id="6408042at2759"/>
<evidence type="ECO:0000313" key="3">
    <source>
        <dbReference type="Proteomes" id="UP000499080"/>
    </source>
</evidence>
<name>A0A4Y2X7Y3_ARAVE</name>
<gene>
    <name evidence="2" type="ORF">AVEN_151212_1</name>
</gene>
<dbReference type="Proteomes" id="UP000499080">
    <property type="component" value="Unassembled WGS sequence"/>
</dbReference>
<keyword evidence="1" id="KW-0732">Signal</keyword>
<dbReference type="AlphaFoldDB" id="A0A4Y2X7Y3"/>
<protein>
    <submittedName>
        <fullName evidence="2">Uncharacterized protein</fullName>
    </submittedName>
</protein>
<evidence type="ECO:0000313" key="2">
    <source>
        <dbReference type="EMBL" id="GBO45306.1"/>
    </source>
</evidence>
<keyword evidence="3" id="KW-1185">Reference proteome</keyword>
<dbReference type="EMBL" id="BGPR01072352">
    <property type="protein sequence ID" value="GBO45306.1"/>
    <property type="molecule type" value="Genomic_DNA"/>
</dbReference>